<gene>
    <name evidence="1" type="ORF">HME9302_01286</name>
</gene>
<dbReference type="EMBL" id="QBKA01000002">
    <property type="protein sequence ID" value="RDC60087.1"/>
    <property type="molecule type" value="Genomic_DNA"/>
</dbReference>
<accession>A0A369QA15</accession>
<dbReference type="RefSeq" id="WP_115366321.1">
    <property type="nucleotide sequence ID" value="NZ_QBKA01000002.1"/>
</dbReference>
<organism evidence="1 2">
    <name type="scientific">Alteripontixanthobacter maritimus</name>
    <dbReference type="NCBI Taxonomy" id="2161824"/>
    <lineage>
        <taxon>Bacteria</taxon>
        <taxon>Pseudomonadati</taxon>
        <taxon>Pseudomonadota</taxon>
        <taxon>Alphaproteobacteria</taxon>
        <taxon>Sphingomonadales</taxon>
        <taxon>Erythrobacteraceae</taxon>
        <taxon>Alteripontixanthobacter</taxon>
    </lineage>
</organism>
<evidence type="ECO:0000313" key="1">
    <source>
        <dbReference type="EMBL" id="RDC60087.1"/>
    </source>
</evidence>
<proteinExistence type="predicted"/>
<dbReference type="Proteomes" id="UP000253727">
    <property type="component" value="Unassembled WGS sequence"/>
</dbReference>
<protein>
    <submittedName>
        <fullName evidence="1">Uncharacterized protein</fullName>
    </submittedName>
</protein>
<dbReference type="OrthoDB" id="7390151at2"/>
<evidence type="ECO:0000313" key="2">
    <source>
        <dbReference type="Proteomes" id="UP000253727"/>
    </source>
</evidence>
<dbReference type="AlphaFoldDB" id="A0A369QA15"/>
<sequence>MFTTWPCPANDGTIADELLTGFDKKREHRLLVLPPLFEEHNKFRRQTVEIMRRLDLSGVDSALPDLAGQNESKRLLAEETLSGWMVAIRAAANAFGATHVFALRGGALLAPADLPGWLYAPTDGAKILRGMLRARTIAAKEAGRSETRDDLAETARIEGMELGGWHIGAQMFRELEAATVAPDAVQAVIDQSVIGGAGLWLRAEPDDDPEQADALAAIIAIGLHQESGAGA</sequence>
<comment type="caution">
    <text evidence="1">The sequence shown here is derived from an EMBL/GenBank/DDBJ whole genome shotgun (WGS) entry which is preliminary data.</text>
</comment>
<reference evidence="1 2" key="1">
    <citation type="submission" date="2018-04" db="EMBL/GenBank/DDBJ databases">
        <title>Altererythrobacter sp. HME9302 genome sequencing and assembly.</title>
        <authorList>
            <person name="Kang H."/>
            <person name="Kim H."/>
            <person name="Joh K."/>
        </authorList>
    </citation>
    <scope>NUCLEOTIDE SEQUENCE [LARGE SCALE GENOMIC DNA]</scope>
    <source>
        <strain evidence="1 2">HME9302</strain>
    </source>
</reference>
<name>A0A369QA15_9SPHN</name>
<keyword evidence="2" id="KW-1185">Reference proteome</keyword>